<feature type="signal peptide" evidence="7">
    <location>
        <begin position="1"/>
        <end position="17"/>
    </location>
</feature>
<dbReference type="GO" id="GO:0006954">
    <property type="term" value="P:inflammatory response"/>
    <property type="evidence" value="ECO:0007669"/>
    <property type="project" value="InterPro"/>
</dbReference>
<accession>A0A8S4AGS9</accession>
<dbReference type="GO" id="GO:0005615">
    <property type="term" value="C:extracellular space"/>
    <property type="evidence" value="ECO:0007669"/>
    <property type="project" value="UniProtKB-KW"/>
</dbReference>
<name>A0A8S4AGS9_9TELE</name>
<evidence type="ECO:0000256" key="2">
    <source>
        <dbReference type="ARBA" id="ARBA00007236"/>
    </source>
</evidence>
<comment type="similarity">
    <text evidence="2">Belongs to the IL-17 family.</text>
</comment>
<dbReference type="Pfam" id="PF06083">
    <property type="entry name" value="IL17"/>
    <property type="match status" value="1"/>
</dbReference>
<dbReference type="OrthoDB" id="6093351at2759"/>
<feature type="non-terminal residue" evidence="8">
    <location>
        <position position="1"/>
    </location>
</feature>
<sequence length="197" mass="21038">CPPQAALVLLVLLAADAASLLGHAGRSSSGGPALQTVPLMLDPSMLVPSPHIRPLESASISPWTYNVSTDSSLLTPVMSEAHCLLRGCLDQDGKEDLSLRSRPIMHQVLVLRRVRPAAGGPSYHYRLESRMVSVGCTCVRPLVQGPRGPPGVQQDLLDPAGPPGPQQDLLDLSKTLWTHQDLLDPSGPPGPIRTSWF</sequence>
<dbReference type="InterPro" id="IPR010345">
    <property type="entry name" value="IL-17_fam"/>
</dbReference>
<keyword evidence="5 7" id="KW-0732">Signal</keyword>
<dbReference type="EMBL" id="CAJRST010000001">
    <property type="protein sequence ID" value="CAG5849396.1"/>
    <property type="molecule type" value="Genomic_DNA"/>
</dbReference>
<evidence type="ECO:0000256" key="6">
    <source>
        <dbReference type="SAM" id="MobiDB-lite"/>
    </source>
</evidence>
<dbReference type="Proteomes" id="UP000677803">
    <property type="component" value="Unassembled WGS sequence"/>
</dbReference>
<feature type="chain" id="PRO_5035903567" evidence="7">
    <location>
        <begin position="18"/>
        <end position="197"/>
    </location>
</feature>
<keyword evidence="3" id="KW-0202">Cytokine</keyword>
<dbReference type="InterPro" id="IPR020440">
    <property type="entry name" value="IL-17_chr"/>
</dbReference>
<evidence type="ECO:0000256" key="3">
    <source>
        <dbReference type="ARBA" id="ARBA00022514"/>
    </source>
</evidence>
<dbReference type="PRINTS" id="PR01932">
    <property type="entry name" value="INTRLEUKIN17"/>
</dbReference>
<comment type="subcellular location">
    <subcellularLocation>
        <location evidence="1">Secreted</location>
    </subcellularLocation>
</comment>
<dbReference type="Gene3D" id="2.10.90.10">
    <property type="entry name" value="Cystine-knot cytokines"/>
    <property type="match status" value="1"/>
</dbReference>
<feature type="non-terminal residue" evidence="8">
    <location>
        <position position="197"/>
    </location>
</feature>
<evidence type="ECO:0000256" key="1">
    <source>
        <dbReference type="ARBA" id="ARBA00004613"/>
    </source>
</evidence>
<feature type="region of interest" description="Disordered" evidence="6">
    <location>
        <begin position="145"/>
        <end position="167"/>
    </location>
</feature>
<evidence type="ECO:0000313" key="9">
    <source>
        <dbReference type="Proteomes" id="UP000677803"/>
    </source>
</evidence>
<keyword evidence="4" id="KW-0964">Secreted</keyword>
<dbReference type="InterPro" id="IPR029034">
    <property type="entry name" value="Cystine-knot_cytokine"/>
</dbReference>
<dbReference type="GO" id="GO:0005125">
    <property type="term" value="F:cytokine activity"/>
    <property type="evidence" value="ECO:0007669"/>
    <property type="project" value="UniProtKB-KW"/>
</dbReference>
<evidence type="ECO:0000256" key="5">
    <source>
        <dbReference type="ARBA" id="ARBA00022729"/>
    </source>
</evidence>
<evidence type="ECO:0000313" key="8">
    <source>
        <dbReference type="EMBL" id="CAG5849396.1"/>
    </source>
</evidence>
<dbReference type="AlphaFoldDB" id="A0A8S4AGS9"/>
<evidence type="ECO:0000256" key="4">
    <source>
        <dbReference type="ARBA" id="ARBA00022525"/>
    </source>
</evidence>
<keyword evidence="9" id="KW-1185">Reference proteome</keyword>
<dbReference type="SUPFAM" id="SSF57501">
    <property type="entry name" value="Cystine-knot cytokines"/>
    <property type="match status" value="1"/>
</dbReference>
<comment type="caution">
    <text evidence="8">The sequence shown here is derived from an EMBL/GenBank/DDBJ whole genome shotgun (WGS) entry which is preliminary data.</text>
</comment>
<reference evidence="8" key="1">
    <citation type="submission" date="2021-05" db="EMBL/GenBank/DDBJ databases">
        <authorList>
            <person name="Tigano A."/>
        </authorList>
    </citation>
    <scope>NUCLEOTIDE SEQUENCE</scope>
</reference>
<protein>
    <submittedName>
        <fullName evidence="8">(Atlantic silverside) hypothetical protein</fullName>
    </submittedName>
</protein>
<organism evidence="8 9">
    <name type="scientific">Menidia menidia</name>
    <name type="common">Atlantic silverside</name>
    <dbReference type="NCBI Taxonomy" id="238744"/>
    <lineage>
        <taxon>Eukaryota</taxon>
        <taxon>Metazoa</taxon>
        <taxon>Chordata</taxon>
        <taxon>Craniata</taxon>
        <taxon>Vertebrata</taxon>
        <taxon>Euteleostomi</taxon>
        <taxon>Actinopterygii</taxon>
        <taxon>Neopterygii</taxon>
        <taxon>Teleostei</taxon>
        <taxon>Neoteleostei</taxon>
        <taxon>Acanthomorphata</taxon>
        <taxon>Ovalentaria</taxon>
        <taxon>Atherinomorphae</taxon>
        <taxon>Atheriniformes</taxon>
        <taxon>Atherinopsidae</taxon>
        <taxon>Menidiinae</taxon>
        <taxon>Menidia</taxon>
    </lineage>
</organism>
<evidence type="ECO:0000256" key="7">
    <source>
        <dbReference type="SAM" id="SignalP"/>
    </source>
</evidence>
<gene>
    <name evidence="8" type="ORF">MMEN_LOCUS71</name>
</gene>
<proteinExistence type="inferred from homology"/>